<dbReference type="InterPro" id="IPR036188">
    <property type="entry name" value="FAD/NAD-bd_sf"/>
</dbReference>
<dbReference type="AlphaFoldDB" id="A0A3D8PAN6"/>
<dbReference type="Proteomes" id="UP000256679">
    <property type="component" value="Unassembled WGS sequence"/>
</dbReference>
<name>A0A3D8PAN6_9RHOB</name>
<keyword evidence="3" id="KW-0560">Oxidoreductase</keyword>
<dbReference type="SUPFAM" id="SSF51905">
    <property type="entry name" value="FAD/NAD(P)-binding domain"/>
    <property type="match status" value="1"/>
</dbReference>
<dbReference type="InterPro" id="IPR023753">
    <property type="entry name" value="FAD/NAD-binding_dom"/>
</dbReference>
<evidence type="ECO:0000256" key="2">
    <source>
        <dbReference type="ARBA" id="ARBA00022630"/>
    </source>
</evidence>
<evidence type="ECO:0000259" key="5">
    <source>
        <dbReference type="Pfam" id="PF07992"/>
    </source>
</evidence>
<feature type="domain" description="FAD/NAD(P)-binding" evidence="5">
    <location>
        <begin position="83"/>
        <end position="360"/>
    </location>
</feature>
<gene>
    <name evidence="6" type="ORF">DIE28_14400</name>
</gene>
<evidence type="ECO:0000256" key="3">
    <source>
        <dbReference type="ARBA" id="ARBA00023002"/>
    </source>
</evidence>
<dbReference type="PRINTS" id="PR00469">
    <property type="entry name" value="PNDRDTASEII"/>
</dbReference>
<feature type="region of interest" description="Disordered" evidence="4">
    <location>
        <begin position="372"/>
        <end position="392"/>
    </location>
</feature>
<dbReference type="GO" id="GO:0016491">
    <property type="term" value="F:oxidoreductase activity"/>
    <property type="evidence" value="ECO:0007669"/>
    <property type="project" value="UniProtKB-KW"/>
</dbReference>
<organism evidence="6 7">
    <name type="scientific">Paracoccus thiocyanatus</name>
    <dbReference type="NCBI Taxonomy" id="34006"/>
    <lineage>
        <taxon>Bacteria</taxon>
        <taxon>Pseudomonadati</taxon>
        <taxon>Pseudomonadota</taxon>
        <taxon>Alphaproteobacteria</taxon>
        <taxon>Rhodobacterales</taxon>
        <taxon>Paracoccaceae</taxon>
        <taxon>Paracoccus</taxon>
    </lineage>
</organism>
<dbReference type="Pfam" id="PF07992">
    <property type="entry name" value="Pyr_redox_2"/>
    <property type="match status" value="1"/>
</dbReference>
<feature type="region of interest" description="Disordered" evidence="4">
    <location>
        <begin position="16"/>
        <end position="77"/>
    </location>
</feature>
<dbReference type="EMBL" id="QFCQ01000102">
    <property type="protein sequence ID" value="RDW12305.1"/>
    <property type="molecule type" value="Genomic_DNA"/>
</dbReference>
<sequence length="392" mass="40928">MTICLLLIAPGQRLLAGPTGHGGRLPGTSRGAGRSGSPFPMRGQDACPDPLSDPRRDDARRRRDRPDDDQGPPGMKAARQVADCLVIGAGPAGLLAALYLARFRRRVVAVDAGDGRALGIPRLNNCPGFPDGISGRELVDRLRRQATQYGADIVPGHAAAIARQGAGFAVTCGGGTRLPARRLLLATGVTDFLPDLPRIKENIARRSLCLCPVCDGYEASGKRIGVFGQDAHALREAIFLRSFSSEVFLLVQDPAALSDASRAQAAQAGIGICEGIRAIDSGASGYVARLLDGREIAFGVIYAALGYAVRAELAATLDIRRDDKGHIRVDAHQQTNARGVYAAGDVVHSLNQIAVALGQAATAATAIHNDLRQEDEGSSAAQPGAETGITGG</sequence>
<dbReference type="Gene3D" id="3.50.50.60">
    <property type="entry name" value="FAD/NAD(P)-binding domain"/>
    <property type="match status" value="2"/>
</dbReference>
<evidence type="ECO:0000313" key="6">
    <source>
        <dbReference type="EMBL" id="RDW12305.1"/>
    </source>
</evidence>
<evidence type="ECO:0000256" key="1">
    <source>
        <dbReference type="ARBA" id="ARBA00018719"/>
    </source>
</evidence>
<dbReference type="PANTHER" id="PTHR48105">
    <property type="entry name" value="THIOREDOXIN REDUCTASE 1-RELATED-RELATED"/>
    <property type="match status" value="1"/>
</dbReference>
<accession>A0A3D8PAN6</accession>
<evidence type="ECO:0000313" key="7">
    <source>
        <dbReference type="Proteomes" id="UP000256679"/>
    </source>
</evidence>
<reference evidence="6 7" key="1">
    <citation type="submission" date="2018-05" db="EMBL/GenBank/DDBJ databases">
        <title>Whole genome sequencing of Paracoccus thiocyanatus SST.</title>
        <authorList>
            <person name="Ghosh W."/>
            <person name="Rameez M.J."/>
            <person name="Roy C."/>
        </authorList>
    </citation>
    <scope>NUCLEOTIDE SEQUENCE [LARGE SCALE GENOMIC DNA]</scope>
    <source>
        <strain evidence="6 7">SST</strain>
    </source>
</reference>
<feature type="compositionally biased region" description="Basic and acidic residues" evidence="4">
    <location>
        <begin position="52"/>
        <end position="68"/>
    </location>
</feature>
<comment type="caution">
    <text evidence="6">The sequence shown here is derived from an EMBL/GenBank/DDBJ whole genome shotgun (WGS) entry which is preliminary data.</text>
</comment>
<keyword evidence="7" id="KW-1185">Reference proteome</keyword>
<dbReference type="InterPro" id="IPR050097">
    <property type="entry name" value="Ferredoxin-NADP_redctase_2"/>
</dbReference>
<evidence type="ECO:0000256" key="4">
    <source>
        <dbReference type="SAM" id="MobiDB-lite"/>
    </source>
</evidence>
<keyword evidence="2" id="KW-0285">Flavoprotein</keyword>
<dbReference type="PRINTS" id="PR00368">
    <property type="entry name" value="FADPNR"/>
</dbReference>
<proteinExistence type="predicted"/>
<protein>
    <recommendedName>
        <fullName evidence="1">Thioredoxin reductase</fullName>
    </recommendedName>
</protein>